<keyword evidence="7" id="KW-0808">Transferase</keyword>
<feature type="domain" description="HTH gntR-type" evidence="6">
    <location>
        <begin position="20"/>
        <end position="88"/>
    </location>
</feature>
<keyword evidence="8" id="KW-1185">Reference proteome</keyword>
<protein>
    <submittedName>
        <fullName evidence="7">Histidinol-phosphate aminotransferase</fullName>
    </submittedName>
</protein>
<keyword evidence="7" id="KW-0032">Aminotransferase</keyword>
<dbReference type="PANTHER" id="PTHR46577">
    <property type="entry name" value="HTH-TYPE TRANSCRIPTIONAL REGULATORY PROTEIN GABR"/>
    <property type="match status" value="1"/>
</dbReference>
<dbReference type="SMART" id="SM00345">
    <property type="entry name" value="HTH_GNTR"/>
    <property type="match status" value="1"/>
</dbReference>
<keyword evidence="5" id="KW-0804">Transcription</keyword>
<keyword evidence="4" id="KW-0238">DNA-binding</keyword>
<evidence type="ECO:0000313" key="8">
    <source>
        <dbReference type="Proteomes" id="UP001458946"/>
    </source>
</evidence>
<dbReference type="Gene3D" id="1.10.10.10">
    <property type="entry name" value="Winged helix-like DNA-binding domain superfamily/Winged helix DNA-binding domain"/>
    <property type="match status" value="1"/>
</dbReference>
<dbReference type="Proteomes" id="UP001458946">
    <property type="component" value="Unassembled WGS sequence"/>
</dbReference>
<dbReference type="InterPro" id="IPR051446">
    <property type="entry name" value="HTH_trans_reg/aminotransferase"/>
</dbReference>
<evidence type="ECO:0000256" key="2">
    <source>
        <dbReference type="ARBA" id="ARBA00022898"/>
    </source>
</evidence>
<dbReference type="RefSeq" id="WP_353540868.1">
    <property type="nucleotide sequence ID" value="NZ_BAABRN010000004.1"/>
</dbReference>
<dbReference type="InterPro" id="IPR015424">
    <property type="entry name" value="PyrdxlP-dep_Trfase"/>
</dbReference>
<accession>A0ABP9V6J0</accession>
<evidence type="ECO:0000256" key="3">
    <source>
        <dbReference type="ARBA" id="ARBA00023015"/>
    </source>
</evidence>
<dbReference type="InterPro" id="IPR036388">
    <property type="entry name" value="WH-like_DNA-bd_sf"/>
</dbReference>
<organism evidence="7 8">
    <name type="scientific">Deinococcus xinjiangensis</name>
    <dbReference type="NCBI Taxonomy" id="457454"/>
    <lineage>
        <taxon>Bacteria</taxon>
        <taxon>Thermotogati</taxon>
        <taxon>Deinococcota</taxon>
        <taxon>Deinococci</taxon>
        <taxon>Deinococcales</taxon>
        <taxon>Deinococcaceae</taxon>
        <taxon>Deinococcus</taxon>
    </lineage>
</organism>
<evidence type="ECO:0000259" key="6">
    <source>
        <dbReference type="PROSITE" id="PS50949"/>
    </source>
</evidence>
<evidence type="ECO:0000256" key="5">
    <source>
        <dbReference type="ARBA" id="ARBA00023163"/>
    </source>
</evidence>
<keyword evidence="3" id="KW-0805">Transcription regulation</keyword>
<reference evidence="7 8" key="1">
    <citation type="submission" date="2024-02" db="EMBL/GenBank/DDBJ databases">
        <title>Deinococcus xinjiangensis NBRC 107630.</title>
        <authorList>
            <person name="Ichikawa N."/>
            <person name="Katano-Makiyama Y."/>
            <person name="Hidaka K."/>
        </authorList>
    </citation>
    <scope>NUCLEOTIDE SEQUENCE [LARGE SCALE GENOMIC DNA]</scope>
    <source>
        <strain evidence="7 8">NBRC 107630</strain>
    </source>
</reference>
<dbReference type="InterPro" id="IPR015421">
    <property type="entry name" value="PyrdxlP-dep_Trfase_major"/>
</dbReference>
<dbReference type="InterPro" id="IPR036390">
    <property type="entry name" value="WH_DNA-bd_sf"/>
</dbReference>
<name>A0ABP9V6J0_9DEIO</name>
<proteinExistence type="inferred from homology"/>
<evidence type="ECO:0000256" key="1">
    <source>
        <dbReference type="ARBA" id="ARBA00005384"/>
    </source>
</evidence>
<dbReference type="SUPFAM" id="SSF53383">
    <property type="entry name" value="PLP-dependent transferases"/>
    <property type="match status" value="1"/>
</dbReference>
<dbReference type="InterPro" id="IPR015422">
    <property type="entry name" value="PyrdxlP-dep_Trfase_small"/>
</dbReference>
<gene>
    <name evidence="7" type="primary">hisC_1</name>
    <name evidence="7" type="ORF">Dxin01_00617</name>
</gene>
<dbReference type="CDD" id="cd07377">
    <property type="entry name" value="WHTH_GntR"/>
    <property type="match status" value="1"/>
</dbReference>
<comment type="similarity">
    <text evidence="1">In the C-terminal section; belongs to the class-I pyridoxal-phosphate-dependent aminotransferase family.</text>
</comment>
<sequence>MDAPRFAALLRDWRQTSPDAPLYGRLAAAFRGAIESGSLRPAEQLPAERHLAALLGVSRSTVVAAYDDLALGEWVTRRRGSGTHVGAAAPRRAEVLTLRTPAAVAQTADELDFTIAVPLLTERHRAEMLAAAAHSFSESLYYPLGLPDLRALLAERYTQGGLPTTPEQVIVTSGAQQAIALVTATFLQRGDTALLETPTYFGAIDVFRAAGAELVGVPVGAEGVRPDDFHRLLEQHRPRLTFLTPTFQNPTGAVLSAAGRQQVAQSVADLRCPTIEDDTLAELDFGLEPPPRLAAFAPDAPIINVGSLTKLYWAGLRVGWMRVPHEWHSVLVQAKTLADFGGSLPTQHIALSLLQDLPRLKAERRAEVQPARDLLAALLREQLPDWTFRQPQGGQYLWVELPTLRASSFTYYAARYGVRLFPGASMGVGDIPDSFLRLPFTLAPAHLPEAVARLRAAWQDFSSRSGQERLA</sequence>
<dbReference type="PANTHER" id="PTHR46577:SF1">
    <property type="entry name" value="HTH-TYPE TRANSCRIPTIONAL REGULATORY PROTEIN GABR"/>
    <property type="match status" value="1"/>
</dbReference>
<dbReference type="PROSITE" id="PS50949">
    <property type="entry name" value="HTH_GNTR"/>
    <property type="match status" value="1"/>
</dbReference>
<dbReference type="Pfam" id="PF00392">
    <property type="entry name" value="GntR"/>
    <property type="match status" value="1"/>
</dbReference>
<evidence type="ECO:0000256" key="4">
    <source>
        <dbReference type="ARBA" id="ARBA00023125"/>
    </source>
</evidence>
<dbReference type="EMBL" id="BAABRN010000004">
    <property type="protein sequence ID" value="GAA5500889.1"/>
    <property type="molecule type" value="Genomic_DNA"/>
</dbReference>
<dbReference type="GO" id="GO:0008483">
    <property type="term" value="F:transaminase activity"/>
    <property type="evidence" value="ECO:0007669"/>
    <property type="project" value="UniProtKB-KW"/>
</dbReference>
<comment type="caution">
    <text evidence="7">The sequence shown here is derived from an EMBL/GenBank/DDBJ whole genome shotgun (WGS) entry which is preliminary data.</text>
</comment>
<evidence type="ECO:0000313" key="7">
    <source>
        <dbReference type="EMBL" id="GAA5500889.1"/>
    </source>
</evidence>
<dbReference type="InterPro" id="IPR000524">
    <property type="entry name" value="Tscrpt_reg_HTH_GntR"/>
</dbReference>
<dbReference type="CDD" id="cd00609">
    <property type="entry name" value="AAT_like"/>
    <property type="match status" value="1"/>
</dbReference>
<dbReference type="InterPro" id="IPR004839">
    <property type="entry name" value="Aminotransferase_I/II_large"/>
</dbReference>
<dbReference type="Gene3D" id="3.90.1150.10">
    <property type="entry name" value="Aspartate Aminotransferase, domain 1"/>
    <property type="match status" value="1"/>
</dbReference>
<dbReference type="SUPFAM" id="SSF46785">
    <property type="entry name" value="Winged helix' DNA-binding domain"/>
    <property type="match status" value="1"/>
</dbReference>
<dbReference type="Pfam" id="PF00155">
    <property type="entry name" value="Aminotran_1_2"/>
    <property type="match status" value="1"/>
</dbReference>
<dbReference type="Gene3D" id="3.40.640.10">
    <property type="entry name" value="Type I PLP-dependent aspartate aminotransferase-like (Major domain)"/>
    <property type="match status" value="1"/>
</dbReference>
<keyword evidence="2" id="KW-0663">Pyridoxal phosphate</keyword>